<keyword evidence="2" id="KW-0812">Transmembrane</keyword>
<feature type="domain" description="AsmA" evidence="3">
    <location>
        <begin position="23"/>
        <end position="142"/>
    </location>
</feature>
<feature type="region of interest" description="Disordered" evidence="1">
    <location>
        <begin position="1195"/>
        <end position="1293"/>
    </location>
</feature>
<feature type="compositionally biased region" description="Low complexity" evidence="1">
    <location>
        <begin position="1266"/>
        <end position="1290"/>
    </location>
</feature>
<proteinExistence type="predicted"/>
<evidence type="ECO:0000256" key="1">
    <source>
        <dbReference type="SAM" id="MobiDB-lite"/>
    </source>
</evidence>
<dbReference type="GO" id="GO:0005886">
    <property type="term" value="C:plasma membrane"/>
    <property type="evidence" value="ECO:0007669"/>
    <property type="project" value="TreeGrafter"/>
</dbReference>
<dbReference type="PIRSF" id="PIRSF034039">
    <property type="entry name" value="UCP034039"/>
    <property type="match status" value="1"/>
</dbReference>
<gene>
    <name evidence="4" type="ORF">E0E05_13095</name>
</gene>
<dbReference type="InterPro" id="IPR052894">
    <property type="entry name" value="AsmA-related"/>
</dbReference>
<dbReference type="KEGG" id="rpod:E0E05_13095"/>
<keyword evidence="2" id="KW-0472">Membrane</keyword>
<dbReference type="PANTHER" id="PTHR30441:SF4">
    <property type="entry name" value="PROTEIN ASMA"/>
    <property type="match status" value="1"/>
</dbReference>
<dbReference type="InterPro" id="IPR007844">
    <property type="entry name" value="AsmA"/>
</dbReference>
<sequence length="1308" mass="135007">MARKGAPASPDARKRRRIGTLRLFVVIGGLIVAVLIAALLAPLFVNWSDYKGRFEAEASRLLGQPVRVAGEASARILPFPSVSFTDVEVGPPEAPLMVAERFSLDAELAPFLSGEVLIFDMRLTEPVLTVTLDESGAPIWDLPEPRLIDPAQITLENATVENGTLIVLDPADERRWTMSDLDMAVSADSFFGPWRAEGTGRLGALRSDFVVSTGQLSREGFGLRMAANLPDYLVRVVSDGRIAPDEAGEMNYAGTLTLLPHQTEQPYRVEGAFTATARAIAVDSYRGEFGDPADPYIVTGEAALFGGPEPGYRLTARGTQVNMSETGEEAGTARGLAERLSAINAMLAGLPWPAVPGTVNVDLPAIVAGDTTVRDVRIVARPEPDGADRRRWRIDRLDAQFPGRTIVEADGTLTLPRPGGDMDAARFAGNLVVASRQPSGLARWLSGTVDEPVRRLAGAGLSARVSLTAERQLAENVEIILDGARLTGRMARRGRGPSRPYLAVDLAGADIGWPTLEVLGSVFGADAEGLALAGHDVDVTIDLETVDLDGVPAETLEASIRARGSRTEIDRLVATGVHGASVTAAGAVDAERSGALTVSVDASVIATDGAPFVTAMAGRFADRPLLDHLAEVAHGDRATLADMELTVVGSARTDDERETVEISASASGRAGGATLFAQASVDDAFATEPVEAASVDASVSHDDALRLLPLADVPLVVAEGATVGLNEPGAARIVFRRAAGEADAVTLLAEAGADRLRFEGTLAGAGENADVAGTGSLTLADAEPWLAALGHVLPGTGLGTPVQLETALTRQGPVWRFDALDGEIAGSAVTGDLTLTDDAVLGRSVRGALSLAELDAMVLAGLLTGHVDPLSSDTTFGAPLYGDLAVQLDLAADRLFVGPVTLAGVDAGLSMNGGLLTVQDLTGRHGGETAVAGNLRVQNARGAVSLGGEVDLQAVPLAALAAMPVPVSGQADLALSLNAGGNSIDALATSLTGTGVVEAGDIVVAGLDAGAFGPIIEAADAIGFGITPAQIETIVAEALLDGTARFGPVSAPLTVTGGVAQAANLALESPGGALALTGQVTLDLAARQPGALMTATLDAGDEAIAGMAPAVGLSAETGPGGEVALATDFEPITAYLTQRALEIEQARIERLQARLLERQRLRRELRYARFMRTQENMAADEERMRALGRDRYEAEQAAARQAAEDEAVRGVTESLPAPAPGLAAPPDAAPPAPDEAPQETFAPTDEALETLDEGAVLRAPLPPPGGAAESDATPQATPAPTDDDAPASAAGIDFSEDAVRSVLEGLGQ</sequence>
<evidence type="ECO:0000256" key="2">
    <source>
        <dbReference type="SAM" id="Phobius"/>
    </source>
</evidence>
<dbReference type="GO" id="GO:0090313">
    <property type="term" value="P:regulation of protein targeting to membrane"/>
    <property type="evidence" value="ECO:0007669"/>
    <property type="project" value="TreeGrafter"/>
</dbReference>
<dbReference type="InterPro" id="IPR017023">
    <property type="entry name" value="UCP034039"/>
</dbReference>
<name>A0A4P6V3X8_9HYPH</name>
<protein>
    <submittedName>
        <fullName evidence="4">AsmA family protein</fullName>
    </submittedName>
</protein>
<organism evidence="4 5">
    <name type="scientific">Roseitalea porphyridii</name>
    <dbReference type="NCBI Taxonomy" id="1852022"/>
    <lineage>
        <taxon>Bacteria</taxon>
        <taxon>Pseudomonadati</taxon>
        <taxon>Pseudomonadota</taxon>
        <taxon>Alphaproteobacteria</taxon>
        <taxon>Hyphomicrobiales</taxon>
        <taxon>Ahrensiaceae</taxon>
        <taxon>Roseitalea</taxon>
    </lineage>
</organism>
<evidence type="ECO:0000313" key="4">
    <source>
        <dbReference type="EMBL" id="QBK31459.1"/>
    </source>
</evidence>
<evidence type="ECO:0000313" key="5">
    <source>
        <dbReference type="Proteomes" id="UP000293719"/>
    </source>
</evidence>
<dbReference type="Proteomes" id="UP000293719">
    <property type="component" value="Chromosome"/>
</dbReference>
<reference evidence="4 5" key="1">
    <citation type="journal article" date="2017" name="Int. J. Syst. Evol. Microbiol.">
        <title>Roseitalea porphyridii gen. nov., sp. nov., isolated from a red alga, and reclassification of Hoeflea suaedae Chung et al. 2013 as Pseudohoeflea suaedae gen. nov., comb. nov.</title>
        <authorList>
            <person name="Hyeon J.W."/>
            <person name="Jeong S.E."/>
            <person name="Baek K."/>
            <person name="Jeon C.O."/>
        </authorList>
    </citation>
    <scope>NUCLEOTIDE SEQUENCE [LARGE SCALE GENOMIC DNA]</scope>
    <source>
        <strain evidence="4 5">MA7-20</strain>
    </source>
</reference>
<keyword evidence="5" id="KW-1185">Reference proteome</keyword>
<accession>A0A4P6V3X8</accession>
<dbReference type="EMBL" id="CP036532">
    <property type="protein sequence ID" value="QBK31459.1"/>
    <property type="molecule type" value="Genomic_DNA"/>
</dbReference>
<dbReference type="PANTHER" id="PTHR30441">
    <property type="entry name" value="DUF748 DOMAIN-CONTAINING PROTEIN"/>
    <property type="match status" value="1"/>
</dbReference>
<evidence type="ECO:0000259" key="3">
    <source>
        <dbReference type="Pfam" id="PF05170"/>
    </source>
</evidence>
<dbReference type="Pfam" id="PF05170">
    <property type="entry name" value="AsmA"/>
    <property type="match status" value="1"/>
</dbReference>
<keyword evidence="2" id="KW-1133">Transmembrane helix</keyword>
<feature type="transmembrane region" description="Helical" evidence="2">
    <location>
        <begin position="21"/>
        <end position="45"/>
    </location>
</feature>